<proteinExistence type="predicted"/>
<evidence type="ECO:0000313" key="1">
    <source>
        <dbReference type="EMBL" id="KAJ1347152.1"/>
    </source>
</evidence>
<keyword evidence="2" id="KW-1185">Reference proteome</keyword>
<protein>
    <submittedName>
        <fullName evidence="1">Uncharacterized protein</fullName>
    </submittedName>
</protein>
<comment type="caution">
    <text evidence="1">The sequence shown here is derived from an EMBL/GenBank/DDBJ whole genome shotgun (WGS) entry which is preliminary data.</text>
</comment>
<evidence type="ECO:0000313" key="2">
    <source>
        <dbReference type="Proteomes" id="UP001196413"/>
    </source>
</evidence>
<name>A0AAD5MDQ1_PARTN</name>
<dbReference type="AlphaFoldDB" id="A0AAD5MDQ1"/>
<sequence length="135" mass="15103">MRPNEARINPFHTLRLIDVYNKIVADLNLGAYSYGLLKLSVNSRCRAGGFCVMDATENNDLHPLICFLCKKKVDLQISEVCAVIFVTVLSPYNVRLTAIWHKLIYAAEYAGRTDIPQNVAEVLSPAYSVGRLLLC</sequence>
<gene>
    <name evidence="1" type="ORF">KIN20_002128</name>
</gene>
<accession>A0AAD5MDQ1</accession>
<reference evidence="1" key="1">
    <citation type="submission" date="2021-06" db="EMBL/GenBank/DDBJ databases">
        <title>Parelaphostrongylus tenuis whole genome reference sequence.</title>
        <authorList>
            <person name="Garwood T.J."/>
            <person name="Larsen P.A."/>
            <person name="Fountain-Jones N.M."/>
            <person name="Garbe J.R."/>
            <person name="Macchietto M.G."/>
            <person name="Kania S.A."/>
            <person name="Gerhold R.W."/>
            <person name="Richards J.E."/>
            <person name="Wolf T.M."/>
        </authorList>
    </citation>
    <scope>NUCLEOTIDE SEQUENCE</scope>
    <source>
        <strain evidence="1">MNPRO001-30</strain>
        <tissue evidence="1">Meninges</tissue>
    </source>
</reference>
<dbReference type="EMBL" id="JAHQIW010000278">
    <property type="protein sequence ID" value="KAJ1347152.1"/>
    <property type="molecule type" value="Genomic_DNA"/>
</dbReference>
<dbReference type="Proteomes" id="UP001196413">
    <property type="component" value="Unassembled WGS sequence"/>
</dbReference>
<organism evidence="1 2">
    <name type="scientific">Parelaphostrongylus tenuis</name>
    <name type="common">Meningeal worm</name>
    <dbReference type="NCBI Taxonomy" id="148309"/>
    <lineage>
        <taxon>Eukaryota</taxon>
        <taxon>Metazoa</taxon>
        <taxon>Ecdysozoa</taxon>
        <taxon>Nematoda</taxon>
        <taxon>Chromadorea</taxon>
        <taxon>Rhabditida</taxon>
        <taxon>Rhabditina</taxon>
        <taxon>Rhabditomorpha</taxon>
        <taxon>Strongyloidea</taxon>
        <taxon>Metastrongylidae</taxon>
        <taxon>Parelaphostrongylus</taxon>
    </lineage>
</organism>